<dbReference type="InterPro" id="IPR050661">
    <property type="entry name" value="BglG_antiterminators"/>
</dbReference>
<protein>
    <submittedName>
        <fullName evidence="3">PRD domain-containing protein</fullName>
    </submittedName>
</protein>
<dbReference type="InterPro" id="IPR011608">
    <property type="entry name" value="PRD"/>
</dbReference>
<dbReference type="PROSITE" id="PS51372">
    <property type="entry name" value="PRD_2"/>
    <property type="match status" value="2"/>
</dbReference>
<feature type="domain" description="PRD" evidence="2">
    <location>
        <begin position="67"/>
        <end position="172"/>
    </location>
</feature>
<evidence type="ECO:0000256" key="1">
    <source>
        <dbReference type="ARBA" id="ARBA00022737"/>
    </source>
</evidence>
<dbReference type="Pfam" id="PF03123">
    <property type="entry name" value="CAT_RBD"/>
    <property type="match status" value="1"/>
</dbReference>
<dbReference type="InterPro" id="IPR036650">
    <property type="entry name" value="CAT_RNA-bd_dom_sf"/>
</dbReference>
<dbReference type="RefSeq" id="WP_212120909.1">
    <property type="nucleotide sequence ID" value="NZ_JAGTPX020000010.1"/>
</dbReference>
<dbReference type="SUPFAM" id="SSF50151">
    <property type="entry name" value="SacY-like RNA-binding domain"/>
    <property type="match status" value="1"/>
</dbReference>
<comment type="caution">
    <text evidence="3">The sequence shown here is derived from an EMBL/GenBank/DDBJ whole genome shotgun (WGS) entry which is preliminary data.</text>
</comment>
<proteinExistence type="predicted"/>
<dbReference type="SMART" id="SM01061">
    <property type="entry name" value="CAT_RBD"/>
    <property type="match status" value="1"/>
</dbReference>
<dbReference type="Gene3D" id="2.30.24.10">
    <property type="entry name" value="CAT RNA-binding domain"/>
    <property type="match status" value="1"/>
</dbReference>
<dbReference type="PANTHER" id="PTHR30185:SF15">
    <property type="entry name" value="CRYPTIC BETA-GLUCOSIDE BGL OPERON ANTITERMINATOR"/>
    <property type="match status" value="1"/>
</dbReference>
<dbReference type="EMBL" id="JAGTPX010000024">
    <property type="protein sequence ID" value="MBR8671666.1"/>
    <property type="molecule type" value="Genomic_DNA"/>
</dbReference>
<dbReference type="GO" id="GO:0006355">
    <property type="term" value="P:regulation of DNA-templated transcription"/>
    <property type="evidence" value="ECO:0007669"/>
    <property type="project" value="InterPro"/>
</dbReference>
<name>A0A941GEX6_NIACI</name>
<organism evidence="3">
    <name type="scientific">Niallia circulans</name>
    <name type="common">Bacillus circulans</name>
    <dbReference type="NCBI Taxonomy" id="1397"/>
    <lineage>
        <taxon>Bacteria</taxon>
        <taxon>Bacillati</taxon>
        <taxon>Bacillota</taxon>
        <taxon>Bacilli</taxon>
        <taxon>Bacillales</taxon>
        <taxon>Bacillaceae</taxon>
        <taxon>Niallia</taxon>
    </lineage>
</organism>
<evidence type="ECO:0000259" key="2">
    <source>
        <dbReference type="PROSITE" id="PS51372"/>
    </source>
</evidence>
<evidence type="ECO:0000313" key="3">
    <source>
        <dbReference type="EMBL" id="MBR8671666.1"/>
    </source>
</evidence>
<keyword evidence="1" id="KW-0677">Repeat</keyword>
<dbReference type="Pfam" id="PF00874">
    <property type="entry name" value="PRD"/>
    <property type="match status" value="2"/>
</dbReference>
<sequence>MKRITKVLNSSVVLVKDENNFEYILLGKGIGYGQKPGALMEDNETNQMFVPISMETKTNQALELLQSIPVEILQITQEIITEAKGYLHVELSKNLYFVLADHLNFAIERLRDNIVITNRVFWEIKNYYPKEFNVGLIGLSKIQKRLGILLPEEEAANIAFHLANATASNDSYDAQKYSKVIGEIVHIVVYSMNKVLDKESIHYMRFITHIKFLVERYFTNNMLNNEDSMLYVQMKSGYAMEIAEKIKEYLLSKYGREITNEELAFLAVHLNRIINQ</sequence>
<accession>A0A941GEX6</accession>
<dbReference type="PANTHER" id="PTHR30185">
    <property type="entry name" value="CRYPTIC BETA-GLUCOSIDE BGL OPERON ANTITERMINATOR"/>
    <property type="match status" value="1"/>
</dbReference>
<reference evidence="3" key="1">
    <citation type="submission" date="2021-04" db="EMBL/GenBank/DDBJ databases">
        <title>Genomic analysis of electroactive and textile dye degrading Bacillus circulans strain: DC10 isolated from constructed wetland-microbial fuel cells treating textile dye wastewaters.</title>
        <authorList>
            <person name="Patel D.U."/>
            <person name="Desai C.R."/>
        </authorList>
    </citation>
    <scope>NUCLEOTIDE SEQUENCE</scope>
    <source>
        <strain evidence="3">DC10</strain>
    </source>
</reference>
<gene>
    <name evidence="3" type="ORF">KD144_19195</name>
</gene>
<dbReference type="AlphaFoldDB" id="A0A941GEX6"/>
<feature type="domain" description="PRD" evidence="2">
    <location>
        <begin position="173"/>
        <end position="276"/>
    </location>
</feature>
<dbReference type="SUPFAM" id="SSF63520">
    <property type="entry name" value="PTS-regulatory domain, PRD"/>
    <property type="match status" value="2"/>
</dbReference>
<dbReference type="InterPro" id="IPR004341">
    <property type="entry name" value="CAT_RNA-bd_dom"/>
</dbReference>
<dbReference type="Gene3D" id="1.10.1790.10">
    <property type="entry name" value="PRD domain"/>
    <property type="match status" value="2"/>
</dbReference>
<dbReference type="GO" id="GO:0003723">
    <property type="term" value="F:RNA binding"/>
    <property type="evidence" value="ECO:0007669"/>
    <property type="project" value="InterPro"/>
</dbReference>
<dbReference type="InterPro" id="IPR036634">
    <property type="entry name" value="PRD_sf"/>
</dbReference>